<dbReference type="OrthoDB" id="17066at2759"/>
<evidence type="ECO:0000313" key="2">
    <source>
        <dbReference type="Proteomes" id="UP000054359"/>
    </source>
</evidence>
<proteinExistence type="predicted"/>
<dbReference type="GO" id="GO:0016301">
    <property type="term" value="F:kinase activity"/>
    <property type="evidence" value="ECO:0007669"/>
    <property type="project" value="UniProtKB-KW"/>
</dbReference>
<dbReference type="STRING" id="407821.A0A087UK10"/>
<accession>A0A087UK10</accession>
<protein>
    <submittedName>
        <fullName evidence="1">Cyclin-dependent kinase 2-interacting protein</fullName>
    </submittedName>
</protein>
<keyword evidence="2" id="KW-1185">Reference proteome</keyword>
<sequence length="200" mass="23415">MSSSRLTGNARIVQDCCIDLYNNVQKWRRNSSEASFIFCQLCELKHKELERRAVETEEEASDSMVIDAIMCEIQILIPKLNTELRKMMIVYEKMLKIENKLKAIHELSEMQHSGGTHVDLNPFKNWTVSGFFEATEEIIAMHAQELKTKLSISEELPISSDRSHVLFLESSWKYETEIDRHRVDFLLFNMRCQLDLQLEL</sequence>
<dbReference type="AlphaFoldDB" id="A0A087UK10"/>
<evidence type="ECO:0000313" key="1">
    <source>
        <dbReference type="EMBL" id="KFM77699.1"/>
    </source>
</evidence>
<dbReference type="EMBL" id="KK120179">
    <property type="protein sequence ID" value="KFM77699.1"/>
    <property type="molecule type" value="Genomic_DNA"/>
</dbReference>
<gene>
    <name evidence="1" type="ORF">X975_13919</name>
</gene>
<organism evidence="1 2">
    <name type="scientific">Stegodyphus mimosarum</name>
    <name type="common">African social velvet spider</name>
    <dbReference type="NCBI Taxonomy" id="407821"/>
    <lineage>
        <taxon>Eukaryota</taxon>
        <taxon>Metazoa</taxon>
        <taxon>Ecdysozoa</taxon>
        <taxon>Arthropoda</taxon>
        <taxon>Chelicerata</taxon>
        <taxon>Arachnida</taxon>
        <taxon>Araneae</taxon>
        <taxon>Araneomorphae</taxon>
        <taxon>Entelegynae</taxon>
        <taxon>Eresoidea</taxon>
        <taxon>Eresidae</taxon>
        <taxon>Stegodyphus</taxon>
    </lineage>
</organism>
<dbReference type="Proteomes" id="UP000054359">
    <property type="component" value="Unassembled WGS sequence"/>
</dbReference>
<reference evidence="1 2" key="1">
    <citation type="submission" date="2013-11" db="EMBL/GenBank/DDBJ databases">
        <title>Genome sequencing of Stegodyphus mimosarum.</title>
        <authorList>
            <person name="Bechsgaard J."/>
        </authorList>
    </citation>
    <scope>NUCLEOTIDE SEQUENCE [LARGE SCALE GENOMIC DNA]</scope>
</reference>
<keyword evidence="1" id="KW-0418">Kinase</keyword>
<keyword evidence="1" id="KW-0808">Transferase</keyword>
<name>A0A087UK10_STEMI</name>
<feature type="non-terminal residue" evidence="1">
    <location>
        <position position="200"/>
    </location>
</feature>
<dbReference type="OMA" id="IAKEICI"/>